<keyword evidence="10" id="KW-1185">Reference proteome</keyword>
<keyword evidence="6 7" id="KW-0472">Membrane</keyword>
<reference evidence="9 10" key="2">
    <citation type="submission" date="2019-02" db="EMBL/GenBank/DDBJ databases">
        <title>Draft Genome Sequences of Six Type Strains of the Genus Massilia.</title>
        <authorList>
            <person name="Miess H."/>
            <person name="Frediansyhah A."/>
            <person name="Gross H."/>
        </authorList>
    </citation>
    <scope>NUCLEOTIDE SEQUENCE [LARGE SCALE GENOMIC DNA]</scope>
    <source>
        <strain evidence="9 10">DSM 17472</strain>
    </source>
</reference>
<proteinExistence type="inferred from homology"/>
<dbReference type="GO" id="GO:0005886">
    <property type="term" value="C:plasma membrane"/>
    <property type="evidence" value="ECO:0007669"/>
    <property type="project" value="InterPro"/>
</dbReference>
<feature type="transmembrane region" description="Helical" evidence="7">
    <location>
        <begin position="119"/>
        <end position="136"/>
    </location>
</feature>
<feature type="transmembrane region" description="Helical" evidence="7">
    <location>
        <begin position="275"/>
        <end position="293"/>
    </location>
</feature>
<organism evidence="8 11">
    <name type="scientific">Pseudoduganella albidiflava</name>
    <dbReference type="NCBI Taxonomy" id="321983"/>
    <lineage>
        <taxon>Bacteria</taxon>
        <taxon>Pseudomonadati</taxon>
        <taxon>Pseudomonadota</taxon>
        <taxon>Betaproteobacteria</taxon>
        <taxon>Burkholderiales</taxon>
        <taxon>Oxalobacteraceae</taxon>
        <taxon>Telluria group</taxon>
        <taxon>Pseudoduganella</taxon>
    </lineage>
</organism>
<dbReference type="OrthoDB" id="871140at2"/>
<gene>
    <name evidence="9" type="ORF">EYF70_19325</name>
    <name evidence="8" type="ORF">GCM10007387_43140</name>
</gene>
<dbReference type="PANTHER" id="PTHR30589">
    <property type="entry name" value="PROLIPOPROTEIN DIACYLGLYCERYL TRANSFERASE"/>
    <property type="match status" value="1"/>
</dbReference>
<dbReference type="GO" id="GO:0042158">
    <property type="term" value="P:lipoprotein biosynthetic process"/>
    <property type="evidence" value="ECO:0007669"/>
    <property type="project" value="InterPro"/>
</dbReference>
<evidence type="ECO:0000256" key="4">
    <source>
        <dbReference type="ARBA" id="ARBA00022692"/>
    </source>
</evidence>
<evidence type="ECO:0000313" key="11">
    <source>
        <dbReference type="Proteomes" id="UP000628442"/>
    </source>
</evidence>
<keyword evidence="4 7" id="KW-0812">Transmembrane</keyword>
<sequence length="306" mass="32471">MAYPYLGDIVRALTGADLPLPIPVFGLSVVAAMFVAGAFLRRELARLHAAGILGFAQVRGRKGHGGPAYHAVDPAHIVSDLTLVTLLAGIVGARVFHILEHTDQFLADPAAMIFTRSGLSIFGGLIFGTVAGLVCVRRWKLPALTVLDAAAPALMLGYALGRIGCQLSGDGDWGIAADMALKPDWLPAWLWAQTYDNNIVGVVIAAPGVYPTPLYEAAMCMAGFGLLWALRRHGFQAGWLFAVYLVCAGIERLLIEQIRHNPVLDFGVFHCTQAEAVAVLLIVGGAAGVALLSRRGTAAARRRQAS</sequence>
<evidence type="ECO:0000313" key="8">
    <source>
        <dbReference type="EMBL" id="GGY56061.1"/>
    </source>
</evidence>
<reference evidence="8" key="3">
    <citation type="submission" date="2022-12" db="EMBL/GenBank/DDBJ databases">
        <authorList>
            <person name="Sun Q."/>
            <person name="Kim S."/>
        </authorList>
    </citation>
    <scope>NUCLEOTIDE SEQUENCE</scope>
    <source>
        <strain evidence="8">KCTC 12343</strain>
    </source>
</reference>
<dbReference type="InterPro" id="IPR001640">
    <property type="entry name" value="Lgt"/>
</dbReference>
<feature type="transmembrane region" description="Helical" evidence="7">
    <location>
        <begin position="20"/>
        <end position="40"/>
    </location>
</feature>
<evidence type="ECO:0000256" key="7">
    <source>
        <dbReference type="SAM" id="Phobius"/>
    </source>
</evidence>
<comment type="similarity">
    <text evidence="1">Belongs to the Lgt family.</text>
</comment>
<feature type="transmembrane region" description="Helical" evidence="7">
    <location>
        <begin position="143"/>
        <end position="161"/>
    </location>
</feature>
<evidence type="ECO:0000313" key="9">
    <source>
        <dbReference type="EMBL" id="QBI02760.1"/>
    </source>
</evidence>
<keyword evidence="2" id="KW-1003">Cell membrane</keyword>
<evidence type="ECO:0000256" key="3">
    <source>
        <dbReference type="ARBA" id="ARBA00022679"/>
    </source>
</evidence>
<evidence type="ECO:0000256" key="6">
    <source>
        <dbReference type="ARBA" id="ARBA00023136"/>
    </source>
</evidence>
<feature type="transmembrane region" description="Helical" evidence="7">
    <location>
        <begin position="237"/>
        <end position="255"/>
    </location>
</feature>
<dbReference type="PANTHER" id="PTHR30589:SF0">
    <property type="entry name" value="PHOSPHATIDYLGLYCEROL--PROLIPOPROTEIN DIACYLGLYCERYL TRANSFERASE"/>
    <property type="match status" value="1"/>
</dbReference>
<dbReference type="GO" id="GO:0008961">
    <property type="term" value="F:phosphatidylglycerol-prolipoprotein diacylglyceryl transferase activity"/>
    <property type="evidence" value="ECO:0007669"/>
    <property type="project" value="InterPro"/>
</dbReference>
<name>A0A411X1B5_9BURK</name>
<feature type="transmembrane region" description="Helical" evidence="7">
    <location>
        <begin position="81"/>
        <end position="99"/>
    </location>
</feature>
<evidence type="ECO:0000256" key="1">
    <source>
        <dbReference type="ARBA" id="ARBA00007150"/>
    </source>
</evidence>
<keyword evidence="3 9" id="KW-0808">Transferase</keyword>
<evidence type="ECO:0000256" key="5">
    <source>
        <dbReference type="ARBA" id="ARBA00022989"/>
    </source>
</evidence>
<dbReference type="EMBL" id="CP036401">
    <property type="protein sequence ID" value="QBI02760.1"/>
    <property type="molecule type" value="Genomic_DNA"/>
</dbReference>
<protein>
    <submittedName>
        <fullName evidence="9">Prolipoprotein diacylglyceryl transferase</fullName>
    </submittedName>
</protein>
<dbReference type="AlphaFoldDB" id="A0A411X1B5"/>
<keyword evidence="5 7" id="KW-1133">Transmembrane helix</keyword>
<evidence type="ECO:0000313" key="10">
    <source>
        <dbReference type="Proteomes" id="UP000292307"/>
    </source>
</evidence>
<dbReference type="Pfam" id="PF01790">
    <property type="entry name" value="LGT"/>
    <property type="match status" value="1"/>
</dbReference>
<evidence type="ECO:0000256" key="2">
    <source>
        <dbReference type="ARBA" id="ARBA00022475"/>
    </source>
</evidence>
<feature type="transmembrane region" description="Helical" evidence="7">
    <location>
        <begin position="213"/>
        <end position="230"/>
    </location>
</feature>
<dbReference type="Proteomes" id="UP000628442">
    <property type="component" value="Unassembled WGS sequence"/>
</dbReference>
<reference evidence="8" key="1">
    <citation type="journal article" date="2014" name="Int. J. Syst. Evol. Microbiol.">
        <title>Complete genome sequence of Corynebacterium casei LMG S-19264T (=DSM 44701T), isolated from a smear-ripened cheese.</title>
        <authorList>
            <consortium name="US DOE Joint Genome Institute (JGI-PGF)"/>
            <person name="Walter F."/>
            <person name="Albersmeier A."/>
            <person name="Kalinowski J."/>
            <person name="Ruckert C."/>
        </authorList>
    </citation>
    <scope>NUCLEOTIDE SEQUENCE</scope>
    <source>
        <strain evidence="8">KCTC 12343</strain>
    </source>
</reference>
<accession>A0A411X1B5</accession>
<dbReference type="RefSeq" id="WP_131146871.1">
    <property type="nucleotide sequence ID" value="NZ_BMWV01000011.1"/>
</dbReference>
<dbReference type="Proteomes" id="UP000292307">
    <property type="component" value="Chromosome"/>
</dbReference>
<dbReference type="EMBL" id="BMWV01000011">
    <property type="protein sequence ID" value="GGY56061.1"/>
    <property type="molecule type" value="Genomic_DNA"/>
</dbReference>